<sequence>MIIPENPLCLNSQLSHFWRREKKILLDYPCLFKMPNDAYNDAEVTGTANVTVTVFVKRK</sequence>
<keyword evidence="2" id="KW-1185">Reference proteome</keyword>
<dbReference type="Proteomes" id="UP001152799">
    <property type="component" value="Chromosome 13"/>
</dbReference>
<dbReference type="AlphaFoldDB" id="A0A9N9QBG1"/>
<dbReference type="EMBL" id="OU892289">
    <property type="protein sequence ID" value="CAG9763476.1"/>
    <property type="molecule type" value="Genomic_DNA"/>
</dbReference>
<reference evidence="1" key="1">
    <citation type="submission" date="2022-01" db="EMBL/GenBank/DDBJ databases">
        <authorList>
            <person name="King R."/>
        </authorList>
    </citation>
    <scope>NUCLEOTIDE SEQUENCE</scope>
</reference>
<protein>
    <submittedName>
        <fullName evidence="1">Uncharacterized protein</fullName>
    </submittedName>
</protein>
<proteinExistence type="predicted"/>
<evidence type="ECO:0000313" key="1">
    <source>
        <dbReference type="EMBL" id="CAG9763476.1"/>
    </source>
</evidence>
<gene>
    <name evidence="1" type="ORF">CEUTPL_LOCUS4137</name>
</gene>
<organism evidence="1 2">
    <name type="scientific">Ceutorhynchus assimilis</name>
    <name type="common">cabbage seed weevil</name>
    <dbReference type="NCBI Taxonomy" id="467358"/>
    <lineage>
        <taxon>Eukaryota</taxon>
        <taxon>Metazoa</taxon>
        <taxon>Ecdysozoa</taxon>
        <taxon>Arthropoda</taxon>
        <taxon>Hexapoda</taxon>
        <taxon>Insecta</taxon>
        <taxon>Pterygota</taxon>
        <taxon>Neoptera</taxon>
        <taxon>Endopterygota</taxon>
        <taxon>Coleoptera</taxon>
        <taxon>Polyphaga</taxon>
        <taxon>Cucujiformia</taxon>
        <taxon>Curculionidae</taxon>
        <taxon>Ceutorhynchinae</taxon>
        <taxon>Ceutorhynchus</taxon>
    </lineage>
</organism>
<accession>A0A9N9QBG1</accession>
<name>A0A9N9QBG1_9CUCU</name>
<evidence type="ECO:0000313" key="2">
    <source>
        <dbReference type="Proteomes" id="UP001152799"/>
    </source>
</evidence>